<dbReference type="Pfam" id="PF07690">
    <property type="entry name" value="MFS_1"/>
    <property type="match status" value="1"/>
</dbReference>
<evidence type="ECO:0000256" key="6">
    <source>
        <dbReference type="SAM" id="Phobius"/>
    </source>
</evidence>
<protein>
    <submittedName>
        <fullName evidence="8">MFS transporter</fullName>
    </submittedName>
</protein>
<feature type="transmembrane region" description="Helical" evidence="6">
    <location>
        <begin position="12"/>
        <end position="33"/>
    </location>
</feature>
<evidence type="ECO:0000259" key="7">
    <source>
        <dbReference type="PROSITE" id="PS50850"/>
    </source>
</evidence>
<keyword evidence="2" id="KW-0813">Transport</keyword>
<comment type="caution">
    <text evidence="8">The sequence shown here is derived from an EMBL/GenBank/DDBJ whole genome shotgun (WGS) entry which is preliminary data.</text>
</comment>
<feature type="transmembrane region" description="Helical" evidence="6">
    <location>
        <begin position="69"/>
        <end position="92"/>
    </location>
</feature>
<proteinExistence type="predicted"/>
<name>A0ABW4HVJ8_9BACI</name>
<feature type="domain" description="Major facilitator superfamily (MFS) profile" evidence="7">
    <location>
        <begin position="1"/>
        <end position="159"/>
    </location>
</feature>
<gene>
    <name evidence="8" type="ORF">ACFSBH_16305</name>
</gene>
<dbReference type="EMBL" id="JBHUDE010000150">
    <property type="protein sequence ID" value="MFD1609180.1"/>
    <property type="molecule type" value="Genomic_DNA"/>
</dbReference>
<evidence type="ECO:0000313" key="9">
    <source>
        <dbReference type="Proteomes" id="UP001597221"/>
    </source>
</evidence>
<feature type="transmembrane region" description="Helical" evidence="6">
    <location>
        <begin position="113"/>
        <end position="129"/>
    </location>
</feature>
<evidence type="ECO:0000256" key="1">
    <source>
        <dbReference type="ARBA" id="ARBA00004651"/>
    </source>
</evidence>
<dbReference type="InterPro" id="IPR011701">
    <property type="entry name" value="MFS"/>
</dbReference>
<comment type="subcellular location">
    <subcellularLocation>
        <location evidence="1">Cell membrane</location>
        <topology evidence="1">Multi-pass membrane protein</topology>
    </subcellularLocation>
</comment>
<feature type="transmembrane region" description="Helical" evidence="6">
    <location>
        <begin position="135"/>
        <end position="156"/>
    </location>
</feature>
<dbReference type="PROSITE" id="PS50850">
    <property type="entry name" value="MFS"/>
    <property type="match status" value="1"/>
</dbReference>
<evidence type="ECO:0000313" key="8">
    <source>
        <dbReference type="EMBL" id="MFD1609180.1"/>
    </source>
</evidence>
<dbReference type="RefSeq" id="WP_379598610.1">
    <property type="nucleotide sequence ID" value="NZ_JAMBON010000016.1"/>
</dbReference>
<organism evidence="8 9">
    <name type="scientific">Oceanobacillus luteolus</name>
    <dbReference type="NCBI Taxonomy" id="1274358"/>
    <lineage>
        <taxon>Bacteria</taxon>
        <taxon>Bacillati</taxon>
        <taxon>Bacillota</taxon>
        <taxon>Bacilli</taxon>
        <taxon>Bacillales</taxon>
        <taxon>Bacillaceae</taxon>
        <taxon>Oceanobacillus</taxon>
    </lineage>
</organism>
<dbReference type="Gene3D" id="1.20.1250.20">
    <property type="entry name" value="MFS general substrate transporter like domains"/>
    <property type="match status" value="1"/>
</dbReference>
<feature type="transmembrane region" description="Helical" evidence="6">
    <location>
        <begin position="45"/>
        <end position="63"/>
    </location>
</feature>
<keyword evidence="9" id="KW-1185">Reference proteome</keyword>
<dbReference type="InterPro" id="IPR020846">
    <property type="entry name" value="MFS_dom"/>
</dbReference>
<evidence type="ECO:0000256" key="4">
    <source>
        <dbReference type="ARBA" id="ARBA00022989"/>
    </source>
</evidence>
<evidence type="ECO:0000256" key="3">
    <source>
        <dbReference type="ARBA" id="ARBA00022692"/>
    </source>
</evidence>
<dbReference type="SUPFAM" id="SSF103473">
    <property type="entry name" value="MFS general substrate transporter"/>
    <property type="match status" value="1"/>
</dbReference>
<dbReference type="Proteomes" id="UP001597221">
    <property type="component" value="Unassembled WGS sequence"/>
</dbReference>
<reference evidence="9" key="1">
    <citation type="journal article" date="2019" name="Int. J. Syst. Evol. Microbiol.">
        <title>The Global Catalogue of Microorganisms (GCM) 10K type strain sequencing project: providing services to taxonomists for standard genome sequencing and annotation.</title>
        <authorList>
            <consortium name="The Broad Institute Genomics Platform"/>
            <consortium name="The Broad Institute Genome Sequencing Center for Infectious Disease"/>
            <person name="Wu L."/>
            <person name="Ma J."/>
        </authorList>
    </citation>
    <scope>NUCLEOTIDE SEQUENCE [LARGE SCALE GENOMIC DNA]</scope>
    <source>
        <strain evidence="9">CGMCC 1.12376</strain>
    </source>
</reference>
<evidence type="ECO:0000256" key="5">
    <source>
        <dbReference type="ARBA" id="ARBA00023136"/>
    </source>
</evidence>
<dbReference type="InterPro" id="IPR036259">
    <property type="entry name" value="MFS_trans_sf"/>
</dbReference>
<keyword evidence="3 6" id="KW-0812">Transmembrane</keyword>
<keyword evidence="5 6" id="KW-0472">Membrane</keyword>
<sequence length="166" mass="17734">MVTVRELDLFSMGWMQTIPGVAQLIGMYTAGYIIDKLSGGREKVAGAFACVAISVLLYFMFTASSVAAFIVYQTIIMLVLSFVVILLPAIVLKKLPTSVAGSGMGLVNTGGQLAGFITPLAIGFIVDLFNGSFNAAFWMLIIFAFICAISLATINYEKGELLKNPS</sequence>
<accession>A0ABW4HVJ8</accession>
<keyword evidence="4 6" id="KW-1133">Transmembrane helix</keyword>
<evidence type="ECO:0000256" key="2">
    <source>
        <dbReference type="ARBA" id="ARBA00022448"/>
    </source>
</evidence>